<dbReference type="InterPro" id="IPR039422">
    <property type="entry name" value="MarR/SlyA-like"/>
</dbReference>
<keyword evidence="4" id="KW-0238">DNA-binding</keyword>
<name>A0ABT3GTB5_9RHOB</name>
<dbReference type="PROSITE" id="PS50995">
    <property type="entry name" value="HTH_MARR_2"/>
    <property type="match status" value="1"/>
</dbReference>
<evidence type="ECO:0000313" key="8">
    <source>
        <dbReference type="Proteomes" id="UP001208938"/>
    </source>
</evidence>
<dbReference type="InterPro" id="IPR055166">
    <property type="entry name" value="Transc_reg_Sar_Rot_HTH"/>
</dbReference>
<dbReference type="PANTHER" id="PTHR33164">
    <property type="entry name" value="TRANSCRIPTIONAL REGULATOR, MARR FAMILY"/>
    <property type="match status" value="1"/>
</dbReference>
<dbReference type="EMBL" id="JAPDFL010000001">
    <property type="protein sequence ID" value="MCW1930783.1"/>
    <property type="molecule type" value="Genomic_DNA"/>
</dbReference>
<keyword evidence="3" id="KW-0805">Transcription regulation</keyword>
<dbReference type="PRINTS" id="PR00598">
    <property type="entry name" value="HTHMARR"/>
</dbReference>
<dbReference type="SUPFAM" id="SSF46785">
    <property type="entry name" value="Winged helix' DNA-binding domain"/>
    <property type="match status" value="1"/>
</dbReference>
<dbReference type="Pfam" id="PF22381">
    <property type="entry name" value="Staph_reg_Sar_Rot"/>
    <property type="match status" value="1"/>
</dbReference>
<keyword evidence="5" id="KW-0804">Transcription</keyword>
<evidence type="ECO:0000256" key="2">
    <source>
        <dbReference type="ARBA" id="ARBA00022490"/>
    </source>
</evidence>
<dbReference type="RefSeq" id="WP_264503957.1">
    <property type="nucleotide sequence ID" value="NZ_JAPDFL010000001.1"/>
</dbReference>
<evidence type="ECO:0000259" key="6">
    <source>
        <dbReference type="PROSITE" id="PS50995"/>
    </source>
</evidence>
<evidence type="ECO:0000256" key="1">
    <source>
        <dbReference type="ARBA" id="ARBA00004496"/>
    </source>
</evidence>
<comment type="caution">
    <text evidence="7">The sequence shown here is derived from an EMBL/GenBank/DDBJ whole genome shotgun (WGS) entry which is preliminary data.</text>
</comment>
<accession>A0ABT3GTB5</accession>
<sequence>MTLAPADMLCFSLYSAQQAMQAAYKPLLDPLGLTYPQYLVLTALWTQDAPQTVGALGAALGLETNTLTPLLKRMETAGLIARRRDAVDERQVRISLTEKGQALQPQALDVQRCFFEATGLSLTEAKQLRDQITALRDRLNPRSQL</sequence>
<keyword evidence="8" id="KW-1185">Reference proteome</keyword>
<dbReference type="SMART" id="SM00347">
    <property type="entry name" value="HTH_MARR"/>
    <property type="match status" value="1"/>
</dbReference>
<dbReference type="InterPro" id="IPR036390">
    <property type="entry name" value="WH_DNA-bd_sf"/>
</dbReference>
<dbReference type="InterPro" id="IPR011991">
    <property type="entry name" value="ArsR-like_HTH"/>
</dbReference>
<dbReference type="Gene3D" id="1.10.10.10">
    <property type="entry name" value="Winged helix-like DNA-binding domain superfamily/Winged helix DNA-binding domain"/>
    <property type="match status" value="1"/>
</dbReference>
<dbReference type="Proteomes" id="UP001208938">
    <property type="component" value="Unassembled WGS sequence"/>
</dbReference>
<organism evidence="7 8">
    <name type="scientific">Pararhodobacter zhoushanensis</name>
    <dbReference type="NCBI Taxonomy" id="2479545"/>
    <lineage>
        <taxon>Bacteria</taxon>
        <taxon>Pseudomonadati</taxon>
        <taxon>Pseudomonadota</taxon>
        <taxon>Alphaproteobacteria</taxon>
        <taxon>Rhodobacterales</taxon>
        <taxon>Paracoccaceae</taxon>
        <taxon>Pararhodobacter</taxon>
    </lineage>
</organism>
<evidence type="ECO:0000256" key="3">
    <source>
        <dbReference type="ARBA" id="ARBA00023015"/>
    </source>
</evidence>
<comment type="subcellular location">
    <subcellularLocation>
        <location evidence="1">Cytoplasm</location>
    </subcellularLocation>
</comment>
<dbReference type="PANTHER" id="PTHR33164:SF5">
    <property type="entry name" value="ORGANIC HYDROPEROXIDE RESISTANCE TRANSCRIPTIONAL REGULATOR"/>
    <property type="match status" value="1"/>
</dbReference>
<keyword evidence="2" id="KW-0963">Cytoplasm</keyword>
<gene>
    <name evidence="7" type="ORF">OKW52_00475</name>
</gene>
<dbReference type="InterPro" id="IPR036388">
    <property type="entry name" value="WH-like_DNA-bd_sf"/>
</dbReference>
<dbReference type="InterPro" id="IPR000835">
    <property type="entry name" value="HTH_MarR-typ"/>
</dbReference>
<reference evidence="7 8" key="1">
    <citation type="submission" date="2022-10" db="EMBL/GenBank/DDBJ databases">
        <title>Pararhodobacter sp. nov., isolated from marine algae.</title>
        <authorList>
            <person name="Choi B.J."/>
            <person name="Kim J.M."/>
            <person name="Lee J.K."/>
            <person name="Choi D.G."/>
            <person name="Jeon C.O."/>
        </authorList>
    </citation>
    <scope>NUCLEOTIDE SEQUENCE [LARGE SCALE GENOMIC DNA]</scope>
    <source>
        <strain evidence="7 8">ZQ420</strain>
    </source>
</reference>
<feature type="domain" description="HTH marR-type" evidence="6">
    <location>
        <begin position="6"/>
        <end position="137"/>
    </location>
</feature>
<proteinExistence type="predicted"/>
<dbReference type="CDD" id="cd00090">
    <property type="entry name" value="HTH_ARSR"/>
    <property type="match status" value="1"/>
</dbReference>
<evidence type="ECO:0000313" key="7">
    <source>
        <dbReference type="EMBL" id="MCW1930783.1"/>
    </source>
</evidence>
<protein>
    <submittedName>
        <fullName evidence="7">MarR family transcriptional regulator</fullName>
    </submittedName>
</protein>
<evidence type="ECO:0000256" key="5">
    <source>
        <dbReference type="ARBA" id="ARBA00023163"/>
    </source>
</evidence>
<evidence type="ECO:0000256" key="4">
    <source>
        <dbReference type="ARBA" id="ARBA00023125"/>
    </source>
</evidence>